<dbReference type="SMART" id="SM00717">
    <property type="entry name" value="SANT"/>
    <property type="match status" value="2"/>
</dbReference>
<feature type="domain" description="Myb-like" evidence="5">
    <location>
        <begin position="9"/>
        <end position="61"/>
    </location>
</feature>
<feature type="compositionally biased region" description="Basic and acidic residues" evidence="4">
    <location>
        <begin position="210"/>
        <end position="232"/>
    </location>
</feature>
<dbReference type="PANTHER" id="PTHR47999:SF9">
    <property type="entry name" value="TRANSCRIPTION REPRESSOR MYB5-LIKE"/>
    <property type="match status" value="1"/>
</dbReference>
<dbReference type="Proteomes" id="UP001151760">
    <property type="component" value="Unassembled WGS sequence"/>
</dbReference>
<evidence type="ECO:0000259" key="6">
    <source>
        <dbReference type="PROSITE" id="PS51294"/>
    </source>
</evidence>
<dbReference type="InterPro" id="IPR015495">
    <property type="entry name" value="Myb_TF_plants"/>
</dbReference>
<reference evidence="7" key="1">
    <citation type="journal article" date="2022" name="Int. J. Mol. Sci.">
        <title>Draft Genome of Tanacetum Coccineum: Genomic Comparison of Closely Related Tanacetum-Family Plants.</title>
        <authorList>
            <person name="Yamashiro T."/>
            <person name="Shiraishi A."/>
            <person name="Nakayama K."/>
            <person name="Satake H."/>
        </authorList>
    </citation>
    <scope>NUCLEOTIDE SEQUENCE</scope>
</reference>
<sequence length="507" mass="58031">MGRTPCCSKVGLHRGAWSSDEDKLLIDHIQTYGEGQWRALPSKAGLLRCGKSCRLRWMNYLRPGIKRGNFTSEENEAIIRLRSIHGNRWSHIATELPGRTDNEIKNYWNAHLKKTLENPNYQQTKTKKKYKKKTNLEDKKQETKAQQKSTEVKGVESVPTTSSSSSASSSCTFDFIDEDFDLSWSNLAPFLEVESTSVVDDQGYETRVLSQKESRGGRGVKEKQHGSAKDAAKDTDNVVSFVVDMIVVQNKGSNDGNPTTLNLEKPLESNIGADVNVNANVDLFRLHLIRLLLLVHRFWNLCRLQHFNADGTLLLLLVRGFGLSYDVYCFQKLSVKEVTCASFLVVIRMFSSKGGMEYMMKNDPWLIHNVALILRKWIPDANIMMKDVMCTDSWGWASYVRAIVELRADVELKDNIVVVVLKFVGKGCLKRLIIQLMRIVIVKWKRCSMKLQVLWHQQVLSKSMYEYWRETYVEDSYDDDDFDDCVLTDASLKVAYTFDICLCGQLR</sequence>
<dbReference type="PANTHER" id="PTHR47999">
    <property type="entry name" value="TRANSCRIPTION FACTOR MYB8-RELATED-RELATED"/>
    <property type="match status" value="1"/>
</dbReference>
<feature type="compositionally biased region" description="Basic and acidic residues" evidence="4">
    <location>
        <begin position="134"/>
        <end position="154"/>
    </location>
</feature>
<protein>
    <submittedName>
        <fullName evidence="7">Homeodomain-like protein</fullName>
    </submittedName>
</protein>
<accession>A0ABQ5GEI4</accession>
<organism evidence="7 8">
    <name type="scientific">Tanacetum coccineum</name>
    <dbReference type="NCBI Taxonomy" id="301880"/>
    <lineage>
        <taxon>Eukaryota</taxon>
        <taxon>Viridiplantae</taxon>
        <taxon>Streptophyta</taxon>
        <taxon>Embryophyta</taxon>
        <taxon>Tracheophyta</taxon>
        <taxon>Spermatophyta</taxon>
        <taxon>Magnoliopsida</taxon>
        <taxon>eudicotyledons</taxon>
        <taxon>Gunneridae</taxon>
        <taxon>Pentapetalae</taxon>
        <taxon>asterids</taxon>
        <taxon>campanulids</taxon>
        <taxon>Asterales</taxon>
        <taxon>Asteraceae</taxon>
        <taxon>Asteroideae</taxon>
        <taxon>Anthemideae</taxon>
        <taxon>Anthemidinae</taxon>
        <taxon>Tanacetum</taxon>
    </lineage>
</organism>
<evidence type="ECO:0000256" key="1">
    <source>
        <dbReference type="ARBA" id="ARBA00004123"/>
    </source>
</evidence>
<dbReference type="Pfam" id="PF00249">
    <property type="entry name" value="Myb_DNA-binding"/>
    <property type="match status" value="2"/>
</dbReference>
<keyword evidence="3" id="KW-0539">Nucleus</keyword>
<feature type="region of interest" description="Disordered" evidence="4">
    <location>
        <begin position="209"/>
        <end position="232"/>
    </location>
</feature>
<dbReference type="InterPro" id="IPR009057">
    <property type="entry name" value="Homeodomain-like_sf"/>
</dbReference>
<keyword evidence="2" id="KW-0238">DNA-binding</keyword>
<dbReference type="InterPro" id="IPR001005">
    <property type="entry name" value="SANT/Myb"/>
</dbReference>
<dbReference type="InterPro" id="IPR017930">
    <property type="entry name" value="Myb_dom"/>
</dbReference>
<keyword evidence="8" id="KW-1185">Reference proteome</keyword>
<name>A0ABQ5GEI4_9ASTR</name>
<proteinExistence type="predicted"/>
<evidence type="ECO:0000259" key="5">
    <source>
        <dbReference type="PROSITE" id="PS50090"/>
    </source>
</evidence>
<dbReference type="EMBL" id="BQNB010018337">
    <property type="protein sequence ID" value="GJT73282.1"/>
    <property type="molecule type" value="Genomic_DNA"/>
</dbReference>
<dbReference type="CDD" id="cd00167">
    <property type="entry name" value="SANT"/>
    <property type="match status" value="2"/>
</dbReference>
<evidence type="ECO:0000256" key="4">
    <source>
        <dbReference type="SAM" id="MobiDB-lite"/>
    </source>
</evidence>
<evidence type="ECO:0000256" key="2">
    <source>
        <dbReference type="ARBA" id="ARBA00023125"/>
    </source>
</evidence>
<feature type="domain" description="HTH myb-type" evidence="6">
    <location>
        <begin position="9"/>
        <end position="61"/>
    </location>
</feature>
<feature type="domain" description="HTH myb-type" evidence="6">
    <location>
        <begin position="62"/>
        <end position="116"/>
    </location>
</feature>
<evidence type="ECO:0000313" key="7">
    <source>
        <dbReference type="EMBL" id="GJT73282.1"/>
    </source>
</evidence>
<comment type="caution">
    <text evidence="7">The sequence shown here is derived from an EMBL/GenBank/DDBJ whole genome shotgun (WGS) entry which is preliminary data.</text>
</comment>
<feature type="region of interest" description="Disordered" evidence="4">
    <location>
        <begin position="118"/>
        <end position="169"/>
    </location>
</feature>
<feature type="domain" description="Myb-like" evidence="5">
    <location>
        <begin position="62"/>
        <end position="112"/>
    </location>
</feature>
<evidence type="ECO:0000313" key="8">
    <source>
        <dbReference type="Proteomes" id="UP001151760"/>
    </source>
</evidence>
<reference evidence="7" key="2">
    <citation type="submission" date="2022-01" db="EMBL/GenBank/DDBJ databases">
        <authorList>
            <person name="Yamashiro T."/>
            <person name="Shiraishi A."/>
            <person name="Satake H."/>
            <person name="Nakayama K."/>
        </authorList>
    </citation>
    <scope>NUCLEOTIDE SEQUENCE</scope>
</reference>
<dbReference type="SUPFAM" id="SSF46689">
    <property type="entry name" value="Homeodomain-like"/>
    <property type="match status" value="1"/>
</dbReference>
<evidence type="ECO:0000256" key="3">
    <source>
        <dbReference type="ARBA" id="ARBA00023242"/>
    </source>
</evidence>
<dbReference type="PROSITE" id="PS50090">
    <property type="entry name" value="MYB_LIKE"/>
    <property type="match status" value="2"/>
</dbReference>
<dbReference type="Gene3D" id="1.10.10.60">
    <property type="entry name" value="Homeodomain-like"/>
    <property type="match status" value="2"/>
</dbReference>
<dbReference type="PROSITE" id="PS51294">
    <property type="entry name" value="HTH_MYB"/>
    <property type="match status" value="2"/>
</dbReference>
<comment type="subcellular location">
    <subcellularLocation>
        <location evidence="1">Nucleus</location>
    </subcellularLocation>
</comment>
<gene>
    <name evidence="7" type="ORF">Tco_1032568</name>
</gene>